<gene>
    <name evidence="1" type="ORF">MNBD_GAMMA14-2305</name>
</gene>
<organism evidence="1">
    <name type="scientific">hydrothermal vent metagenome</name>
    <dbReference type="NCBI Taxonomy" id="652676"/>
    <lineage>
        <taxon>unclassified sequences</taxon>
        <taxon>metagenomes</taxon>
        <taxon>ecological metagenomes</taxon>
    </lineage>
</organism>
<dbReference type="AlphaFoldDB" id="A0A3B0YBW3"/>
<dbReference type="EMBL" id="UOFM01000035">
    <property type="protein sequence ID" value="VAW72772.1"/>
    <property type="molecule type" value="Genomic_DNA"/>
</dbReference>
<feature type="non-terminal residue" evidence="1">
    <location>
        <position position="188"/>
    </location>
</feature>
<reference evidence="1" key="1">
    <citation type="submission" date="2018-06" db="EMBL/GenBank/DDBJ databases">
        <authorList>
            <person name="Zhirakovskaya E."/>
        </authorList>
    </citation>
    <scope>NUCLEOTIDE SEQUENCE</scope>
</reference>
<evidence type="ECO:0000313" key="1">
    <source>
        <dbReference type="EMBL" id="VAW72772.1"/>
    </source>
</evidence>
<accession>A0A3B0YBW3</accession>
<name>A0A3B0YBW3_9ZZZZ</name>
<sequence length="188" mass="21474">MTNAPAWLDDATDIVHLLNTFLDRLDKQPAAARRHPVGIVLNEKTLPGLFSLGDEADHLWDLIKSLEEDHRVIHIKQKKQRDPFSPVYAHARLTLQEGGEKRLRDWLQRPAGLSPLQHWRKSIETVRSGFPGKTDRLSAHRIVMQDQDDASLLAGFVRIGQFQHTALSLRQLSSRCFQGDSKFLDSRE</sequence>
<protein>
    <submittedName>
        <fullName evidence="1">Uncharacterized protein</fullName>
    </submittedName>
</protein>
<proteinExistence type="predicted"/>